<evidence type="ECO:0000313" key="2">
    <source>
        <dbReference type="EMBL" id="KAF8568221.1"/>
    </source>
</evidence>
<dbReference type="EMBL" id="JTDF01003003">
    <property type="protein sequence ID" value="KAF8568221.1"/>
    <property type="molecule type" value="Genomic_DNA"/>
</dbReference>
<dbReference type="Proteomes" id="UP000699462">
    <property type="component" value="Unassembled WGS sequence"/>
</dbReference>
<evidence type="ECO:0000313" key="3">
    <source>
        <dbReference type="Proteomes" id="UP000699462"/>
    </source>
</evidence>
<name>A0A8T0DND0_9TREM</name>
<proteinExistence type="predicted"/>
<reference evidence="2 3" key="1">
    <citation type="submission" date="2019-07" db="EMBL/GenBank/DDBJ databases">
        <title>Annotation for the trematode Paragonimus westermani.</title>
        <authorList>
            <person name="Choi Y.-J."/>
        </authorList>
    </citation>
    <scope>NUCLEOTIDE SEQUENCE [LARGE SCALE GENOMIC DNA]</scope>
    <source>
        <strain evidence="2">180907_Pwestermani</strain>
    </source>
</reference>
<comment type="caution">
    <text evidence="2">The sequence shown here is derived from an EMBL/GenBank/DDBJ whole genome shotgun (WGS) entry which is preliminary data.</text>
</comment>
<dbReference type="OrthoDB" id="6252595at2759"/>
<evidence type="ECO:0000256" key="1">
    <source>
        <dbReference type="SAM" id="MobiDB-lite"/>
    </source>
</evidence>
<feature type="region of interest" description="Disordered" evidence="1">
    <location>
        <begin position="304"/>
        <end position="415"/>
    </location>
</feature>
<dbReference type="AlphaFoldDB" id="A0A8T0DND0"/>
<feature type="compositionally biased region" description="Basic and acidic residues" evidence="1">
    <location>
        <begin position="507"/>
        <end position="521"/>
    </location>
</feature>
<gene>
    <name evidence="2" type="ORF">P879_06849</name>
</gene>
<feature type="compositionally biased region" description="Polar residues" evidence="1">
    <location>
        <begin position="343"/>
        <end position="363"/>
    </location>
</feature>
<sequence length="844" mass="94024">MKGVPVLDERSLQENQAILFPSGTSSAAKKFRNDETNDSKFGFFRRPQTYHDATTTLVVHQTSPGAIYTPRTVLGLRQGSDLAAIKLNLNHPTNEWLSSDAKVAKHSTQEKPTLLSQDKQCITFTLPSCDPCCPTVEVVHTVSLRCVPCTGSVDGFVSPVTSRPCLCNNPLLPTNRQQLPPESLNSQTGEQIVLPAVFNPLRSNNTVDTIQPPCISEQESNLDGLVAKEEQDSSQMHENSSTRACCYGSAIEKSSNKRTGNIEFTSEPSSDQQLFSEDYRRTGSLALPRQKYAGFSSRKIQHSYIKHEKTTTTAPVDETGTNPTSTLNVDSPKRGTCCPRVGHTTTHSAPDSVYTNQPPSVSRSSDKPSERTSSTAEVKCCRKSTKPKTVVVESDSQDDRRLEVSPLNPRAINEPLSPSVRNLEAASVEVTNSVLSRQFTQTLEHSQTNQDEDDRPSYFCFRRRRKWKPILKTDTQIAESLEPGETLGLTSVSLVTQPMQIIEYKPPIRSESREHTSKSDLWRQVSKSRSEPSQLSQPIWEATARPTETPYSNKTQSRSALVESDVISKEMDLSKELSVQTTVSEVIDPVKVVRHDPSDDQTVTHHTILNQTRSVSLEKAPKFIAEHPEWTPHESVSVEQHIVPSCRSTYCEDEKIPLYNRTGSRKKWSSEAAHVEIEYRVPSHPGTVEQFDAADSHISRPCSAAETTHRFSEISYQLEPNQDYTTLGRTDLPYDSSDDEFCQTVPVEVPTNPTMSTHRNSTHLSWDPLKAPTCGCHYQCPFPVVCVPFPYVATAKMSSAWHCPTATAFSCTCCCNCYWWCAQPPQPNPNLPFFSSEPVQRQPG</sequence>
<accession>A0A8T0DND0</accession>
<protein>
    <submittedName>
        <fullName evidence="2">Uncharacterized protein</fullName>
    </submittedName>
</protein>
<feature type="compositionally biased region" description="Polar residues" evidence="1">
    <location>
        <begin position="525"/>
        <end position="537"/>
    </location>
</feature>
<feature type="region of interest" description="Disordered" evidence="1">
    <location>
        <begin position="507"/>
        <end position="537"/>
    </location>
</feature>
<keyword evidence="3" id="KW-1185">Reference proteome</keyword>
<organism evidence="2 3">
    <name type="scientific">Paragonimus westermani</name>
    <dbReference type="NCBI Taxonomy" id="34504"/>
    <lineage>
        <taxon>Eukaryota</taxon>
        <taxon>Metazoa</taxon>
        <taxon>Spiralia</taxon>
        <taxon>Lophotrochozoa</taxon>
        <taxon>Platyhelminthes</taxon>
        <taxon>Trematoda</taxon>
        <taxon>Digenea</taxon>
        <taxon>Plagiorchiida</taxon>
        <taxon>Troglotremata</taxon>
        <taxon>Troglotrematidae</taxon>
        <taxon>Paragonimus</taxon>
    </lineage>
</organism>
<feature type="compositionally biased region" description="Polar residues" evidence="1">
    <location>
        <begin position="311"/>
        <end position="329"/>
    </location>
</feature>